<dbReference type="EMBL" id="LR031575">
    <property type="protein sequence ID" value="VDD04657.1"/>
    <property type="molecule type" value="Genomic_DNA"/>
</dbReference>
<accession>A0A3P6BF47</accession>
<gene>
    <name evidence="1" type="ORF">BRAA08T33662Z</name>
</gene>
<dbReference type="AlphaFoldDB" id="A0A3P6BF47"/>
<sequence length="60" mass="6713">MVLLGTTLPAVGAIVRLAKVQPCSAQTRSVERLTIWCTCQRYQFMTTVTKLFCSTWRCGS</sequence>
<name>A0A3P6BF47_BRACM</name>
<organism evidence="1">
    <name type="scientific">Brassica campestris</name>
    <name type="common">Field mustard</name>
    <dbReference type="NCBI Taxonomy" id="3711"/>
    <lineage>
        <taxon>Eukaryota</taxon>
        <taxon>Viridiplantae</taxon>
        <taxon>Streptophyta</taxon>
        <taxon>Embryophyta</taxon>
        <taxon>Tracheophyta</taxon>
        <taxon>Spermatophyta</taxon>
        <taxon>Magnoliopsida</taxon>
        <taxon>eudicotyledons</taxon>
        <taxon>Gunneridae</taxon>
        <taxon>Pentapetalae</taxon>
        <taxon>rosids</taxon>
        <taxon>malvids</taxon>
        <taxon>Brassicales</taxon>
        <taxon>Brassicaceae</taxon>
        <taxon>Brassiceae</taxon>
        <taxon>Brassica</taxon>
    </lineage>
</organism>
<evidence type="ECO:0000313" key="1">
    <source>
        <dbReference type="EMBL" id="VDD04657.1"/>
    </source>
</evidence>
<reference evidence="1" key="1">
    <citation type="submission" date="2018-11" db="EMBL/GenBank/DDBJ databases">
        <authorList>
            <consortium name="Genoscope - CEA"/>
            <person name="William W."/>
        </authorList>
    </citation>
    <scope>NUCLEOTIDE SEQUENCE</scope>
</reference>
<proteinExistence type="predicted"/>
<protein>
    <submittedName>
        <fullName evidence="1">Uncharacterized protein</fullName>
    </submittedName>
</protein>